<sequence length="160" mass="17371">MNPQSILVATDFSDCSGAAFRAAQQLAQTYQAKIILVHVVSDRMITHLADFLAADRETLIPKLRLRAEGQLKEFLERWNAAGLEVETMVAVGVPFQEISVLARDLAVDLVAIGGYGKAGRAGIEEVFFGSTAEKVVRLLPCPVLCVPLEKKGKTAEETET</sequence>
<comment type="caution">
    <text evidence="3">The sequence shown here is derived from an EMBL/GenBank/DDBJ whole genome shotgun (WGS) entry which is preliminary data.</text>
</comment>
<name>A0A7C3Z2L4_9BACT</name>
<protein>
    <submittedName>
        <fullName evidence="3">Universal stress protein</fullName>
    </submittedName>
</protein>
<feature type="domain" description="UspA" evidence="2">
    <location>
        <begin position="5"/>
        <end position="147"/>
    </location>
</feature>
<proteinExistence type="inferred from homology"/>
<dbReference type="PANTHER" id="PTHR46268">
    <property type="entry name" value="STRESS RESPONSE PROTEIN NHAX"/>
    <property type="match status" value="1"/>
</dbReference>
<dbReference type="CDD" id="cd00293">
    <property type="entry name" value="USP-like"/>
    <property type="match status" value="1"/>
</dbReference>
<dbReference type="InterPro" id="IPR006016">
    <property type="entry name" value="UspA"/>
</dbReference>
<dbReference type="PRINTS" id="PR01438">
    <property type="entry name" value="UNVRSLSTRESS"/>
</dbReference>
<dbReference type="EMBL" id="DTMF01000146">
    <property type="protein sequence ID" value="HGF33888.1"/>
    <property type="molecule type" value="Genomic_DNA"/>
</dbReference>
<accession>A0A7C3Z2L4</accession>
<comment type="similarity">
    <text evidence="1">Belongs to the universal stress protein A family.</text>
</comment>
<evidence type="ECO:0000256" key="1">
    <source>
        <dbReference type="ARBA" id="ARBA00008791"/>
    </source>
</evidence>
<dbReference type="SUPFAM" id="SSF52402">
    <property type="entry name" value="Adenine nucleotide alpha hydrolases-like"/>
    <property type="match status" value="1"/>
</dbReference>
<evidence type="ECO:0000313" key="3">
    <source>
        <dbReference type="EMBL" id="HGF33888.1"/>
    </source>
</evidence>
<gene>
    <name evidence="3" type="ORF">ENW96_05790</name>
</gene>
<evidence type="ECO:0000259" key="2">
    <source>
        <dbReference type="Pfam" id="PF00582"/>
    </source>
</evidence>
<dbReference type="Gene3D" id="3.40.50.620">
    <property type="entry name" value="HUPs"/>
    <property type="match status" value="1"/>
</dbReference>
<dbReference type="PANTHER" id="PTHR46268:SF6">
    <property type="entry name" value="UNIVERSAL STRESS PROTEIN UP12"/>
    <property type="match status" value="1"/>
</dbReference>
<dbReference type="InterPro" id="IPR014729">
    <property type="entry name" value="Rossmann-like_a/b/a_fold"/>
</dbReference>
<dbReference type="AlphaFoldDB" id="A0A7C3Z2L4"/>
<dbReference type="Pfam" id="PF00582">
    <property type="entry name" value="Usp"/>
    <property type="match status" value="1"/>
</dbReference>
<dbReference type="InterPro" id="IPR006015">
    <property type="entry name" value="Universal_stress_UspA"/>
</dbReference>
<reference evidence="3" key="1">
    <citation type="journal article" date="2020" name="mSystems">
        <title>Genome- and Community-Level Interaction Insights into Carbon Utilization and Element Cycling Functions of Hydrothermarchaeota in Hydrothermal Sediment.</title>
        <authorList>
            <person name="Zhou Z."/>
            <person name="Liu Y."/>
            <person name="Xu W."/>
            <person name="Pan J."/>
            <person name="Luo Z.H."/>
            <person name="Li M."/>
        </authorList>
    </citation>
    <scope>NUCLEOTIDE SEQUENCE [LARGE SCALE GENOMIC DNA]</scope>
    <source>
        <strain evidence="3">SpSt-897</strain>
    </source>
</reference>
<organism evidence="3">
    <name type="scientific">Desulfobacca acetoxidans</name>
    <dbReference type="NCBI Taxonomy" id="60893"/>
    <lineage>
        <taxon>Bacteria</taxon>
        <taxon>Pseudomonadati</taxon>
        <taxon>Thermodesulfobacteriota</taxon>
        <taxon>Desulfobaccia</taxon>
        <taxon>Desulfobaccales</taxon>
        <taxon>Desulfobaccaceae</taxon>
        <taxon>Desulfobacca</taxon>
    </lineage>
</organism>